<feature type="transmembrane region" description="Helical" evidence="1">
    <location>
        <begin position="68"/>
        <end position="101"/>
    </location>
</feature>
<dbReference type="EMBL" id="CP014989">
    <property type="protein sequence ID" value="ANS78486.1"/>
    <property type="molecule type" value="Genomic_DNA"/>
</dbReference>
<dbReference type="Pfam" id="PF14017">
    <property type="entry name" value="DUF4233"/>
    <property type="match status" value="1"/>
</dbReference>
<keyword evidence="1" id="KW-0472">Membrane</keyword>
<dbReference type="InterPro" id="IPR025327">
    <property type="entry name" value="DUF4233"/>
</dbReference>
<dbReference type="OrthoDB" id="3267755at2"/>
<evidence type="ECO:0000313" key="2">
    <source>
        <dbReference type="EMBL" id="ANS78486.1"/>
    </source>
</evidence>
<gene>
    <name evidence="2" type="ORF">SGUI_1090</name>
</gene>
<proteinExistence type="predicted"/>
<reference evidence="2 3" key="1">
    <citation type="submission" date="2016-03" db="EMBL/GenBank/DDBJ databases">
        <title>Shallow-sea hydrothermal system.</title>
        <authorList>
            <person name="Tang K."/>
        </authorList>
    </citation>
    <scope>NUCLEOTIDE SEQUENCE [LARGE SCALE GENOMIC DNA]</scope>
    <source>
        <strain evidence="2 3">JLT9</strain>
    </source>
</reference>
<dbReference type="AlphaFoldDB" id="A0A1B1NAM9"/>
<evidence type="ECO:0000313" key="3">
    <source>
        <dbReference type="Proteomes" id="UP000092482"/>
    </source>
</evidence>
<dbReference type="RefSeq" id="WP_157621747.1">
    <property type="nucleotide sequence ID" value="NZ_CP014989.1"/>
</dbReference>
<dbReference type="KEGG" id="serj:SGUI_1090"/>
<feature type="transmembrane region" description="Helical" evidence="1">
    <location>
        <begin position="12"/>
        <end position="32"/>
    </location>
</feature>
<organism evidence="2 3">
    <name type="scientific">Serinicoccus hydrothermalis</name>
    <dbReference type="NCBI Taxonomy" id="1758689"/>
    <lineage>
        <taxon>Bacteria</taxon>
        <taxon>Bacillati</taxon>
        <taxon>Actinomycetota</taxon>
        <taxon>Actinomycetes</taxon>
        <taxon>Micrococcales</taxon>
        <taxon>Ornithinimicrobiaceae</taxon>
        <taxon>Serinicoccus</taxon>
    </lineage>
</organism>
<sequence length="136" mass="14353">MTPGTLTRRLCATTLLAQAMSVFFGTLVAWRLGQTTADPRAQAYLWGGLVLTALCVVAAGALRGRAGILLGWLAQFLTLAAGVVLPAMLVVAGLFGFLWWLCLTQGMRMDRVTAQRAAQEEAGVGPDETARGGESD</sequence>
<name>A0A1B1NAM9_9MICO</name>
<keyword evidence="1" id="KW-1133">Transmembrane helix</keyword>
<dbReference type="Proteomes" id="UP000092482">
    <property type="component" value="Chromosome"/>
</dbReference>
<keyword evidence="1" id="KW-0812">Transmembrane</keyword>
<accession>A0A1B1NAM9</accession>
<protein>
    <submittedName>
        <fullName evidence="2">Membrane protein</fullName>
    </submittedName>
</protein>
<feature type="transmembrane region" description="Helical" evidence="1">
    <location>
        <begin position="44"/>
        <end position="62"/>
    </location>
</feature>
<evidence type="ECO:0000256" key="1">
    <source>
        <dbReference type="SAM" id="Phobius"/>
    </source>
</evidence>
<keyword evidence="3" id="KW-1185">Reference proteome</keyword>
<dbReference type="STRING" id="1758689.SGUI_1090"/>